<name>A0AAV9X8M0_9PEZI</name>
<accession>A0AAV9X8M0</accession>
<feature type="compositionally biased region" description="Low complexity" evidence="1">
    <location>
        <begin position="52"/>
        <end position="67"/>
    </location>
</feature>
<dbReference type="GO" id="GO:0000329">
    <property type="term" value="C:fungal-type vacuole membrane"/>
    <property type="evidence" value="ECO:0007669"/>
    <property type="project" value="InterPro"/>
</dbReference>
<dbReference type="InterPro" id="IPR022185">
    <property type="entry name" value="DUF3712"/>
</dbReference>
<dbReference type="EMBL" id="JAVHJO010000008">
    <property type="protein sequence ID" value="KAK6538273.1"/>
    <property type="molecule type" value="Genomic_DNA"/>
</dbReference>
<evidence type="ECO:0000256" key="1">
    <source>
        <dbReference type="SAM" id="MobiDB-lite"/>
    </source>
</evidence>
<keyword evidence="2" id="KW-1133">Transmembrane helix</keyword>
<feature type="region of interest" description="Disordered" evidence="1">
    <location>
        <begin position="449"/>
        <end position="469"/>
    </location>
</feature>
<dbReference type="PANTHER" id="PTHR35895:SF1">
    <property type="entry name" value="LIPID-BINDING SERUM GLYCOPROTEIN C-TERMINAL DOMAIN-CONTAINING PROTEIN"/>
    <property type="match status" value="1"/>
</dbReference>
<keyword evidence="4" id="KW-1185">Reference proteome</keyword>
<sequence length="496" mass="52844">MSSPLTRSARHSAPIVSNASLIESRGTANTNNNYERERDERATNSNSNIEPTTETRNTDETTNNTTNSRERIVDAPNTDNMMGNMQNTSQQRDYVDVEKASQPPGKRSLRQRWASLSVTRRCIYIAILLLLVTLPIILGITFGVVIPSIVRKIANDAQVQVDGIGLGNPTNSFLSLDANATVIANSPVSARVVAQKYQAFIPQTDTNGDIGSTPFMDFTLGDFQIKDTADVKLTAASSKVLDLDLLTSFSSQVIANQNLQLDIKSSPEIAIGPLKYGVNIEKTLQLKGLDRLQGITVSGAKLLDQATADGTNMIANTVIPNPSSFTIQIGNLTADIAIGAIKLGTTVIRDLILHPGDNEVQIFTQLNPLLLIGRPIVSTILATPNLNIALTFTSVVFDGQHVSWLEKPLNQLSPFTATLNPQAGSSGSIGSDILGTITNSLSQLLGAGQSTPVQVGTGTPPQSNSPQNQVGNIINGFISGISKLLPVPLPVPAPLP</sequence>
<protein>
    <submittedName>
        <fullName evidence="3">Uncharacterized protein</fullName>
    </submittedName>
</protein>
<feature type="transmembrane region" description="Helical" evidence="2">
    <location>
        <begin position="122"/>
        <end position="146"/>
    </location>
</feature>
<feature type="region of interest" description="Disordered" evidence="1">
    <location>
        <begin position="1"/>
        <end position="93"/>
    </location>
</feature>
<keyword evidence="2" id="KW-0812">Transmembrane</keyword>
<evidence type="ECO:0000256" key="2">
    <source>
        <dbReference type="SAM" id="Phobius"/>
    </source>
</evidence>
<evidence type="ECO:0000313" key="4">
    <source>
        <dbReference type="Proteomes" id="UP001365542"/>
    </source>
</evidence>
<feature type="compositionally biased region" description="Polar residues" evidence="1">
    <location>
        <begin position="77"/>
        <end position="92"/>
    </location>
</feature>
<feature type="compositionally biased region" description="Polar residues" evidence="1">
    <location>
        <begin position="15"/>
        <end position="33"/>
    </location>
</feature>
<keyword evidence="2" id="KW-0472">Membrane</keyword>
<dbReference type="Proteomes" id="UP001365542">
    <property type="component" value="Unassembled WGS sequence"/>
</dbReference>
<proteinExistence type="predicted"/>
<comment type="caution">
    <text evidence="3">The sequence shown here is derived from an EMBL/GenBank/DDBJ whole genome shotgun (WGS) entry which is preliminary data.</text>
</comment>
<reference evidence="3 4" key="1">
    <citation type="submission" date="2019-10" db="EMBL/GenBank/DDBJ databases">
        <authorList>
            <person name="Palmer J.M."/>
        </authorList>
    </citation>
    <scope>NUCLEOTIDE SEQUENCE [LARGE SCALE GENOMIC DNA]</scope>
    <source>
        <strain evidence="3 4">TWF694</strain>
    </source>
</reference>
<evidence type="ECO:0000313" key="3">
    <source>
        <dbReference type="EMBL" id="KAK6538273.1"/>
    </source>
</evidence>
<dbReference type="InterPro" id="IPR046368">
    <property type="entry name" value="Tag1"/>
</dbReference>
<dbReference type="AlphaFoldDB" id="A0AAV9X8M0"/>
<dbReference type="PANTHER" id="PTHR35895">
    <property type="entry name" value="CHROMOSOME 16, WHOLE GENOME SHOTGUN SEQUENCE"/>
    <property type="match status" value="1"/>
</dbReference>
<dbReference type="Pfam" id="PF12505">
    <property type="entry name" value="DUF3712"/>
    <property type="match status" value="1"/>
</dbReference>
<organism evidence="3 4">
    <name type="scientific">Orbilia ellipsospora</name>
    <dbReference type="NCBI Taxonomy" id="2528407"/>
    <lineage>
        <taxon>Eukaryota</taxon>
        <taxon>Fungi</taxon>
        <taxon>Dikarya</taxon>
        <taxon>Ascomycota</taxon>
        <taxon>Pezizomycotina</taxon>
        <taxon>Orbiliomycetes</taxon>
        <taxon>Orbiliales</taxon>
        <taxon>Orbiliaceae</taxon>
        <taxon>Orbilia</taxon>
    </lineage>
</organism>
<gene>
    <name evidence="3" type="ORF">TWF694_011152</name>
</gene>